<gene>
    <name evidence="1" type="ORF">B296_00000794</name>
</gene>
<proteinExistence type="predicted"/>
<evidence type="ECO:0000313" key="1">
    <source>
        <dbReference type="EMBL" id="RRT85242.1"/>
    </source>
</evidence>
<dbReference type="AlphaFoldDB" id="A0A427B9S4"/>
<dbReference type="Proteomes" id="UP000287651">
    <property type="component" value="Unassembled WGS sequence"/>
</dbReference>
<evidence type="ECO:0000313" key="2">
    <source>
        <dbReference type="Proteomes" id="UP000287651"/>
    </source>
</evidence>
<comment type="caution">
    <text evidence="1">The sequence shown here is derived from an EMBL/GenBank/DDBJ whole genome shotgun (WGS) entry which is preliminary data.</text>
</comment>
<organism evidence="1 2">
    <name type="scientific">Ensete ventricosum</name>
    <name type="common">Abyssinian banana</name>
    <name type="synonym">Musa ensete</name>
    <dbReference type="NCBI Taxonomy" id="4639"/>
    <lineage>
        <taxon>Eukaryota</taxon>
        <taxon>Viridiplantae</taxon>
        <taxon>Streptophyta</taxon>
        <taxon>Embryophyta</taxon>
        <taxon>Tracheophyta</taxon>
        <taxon>Spermatophyta</taxon>
        <taxon>Magnoliopsida</taxon>
        <taxon>Liliopsida</taxon>
        <taxon>Zingiberales</taxon>
        <taxon>Musaceae</taxon>
        <taxon>Ensete</taxon>
    </lineage>
</organism>
<accession>A0A427B9S4</accession>
<dbReference type="EMBL" id="AMZH03000150">
    <property type="protein sequence ID" value="RRT85242.1"/>
    <property type="molecule type" value="Genomic_DNA"/>
</dbReference>
<name>A0A427B9S4_ENSVE</name>
<reference evidence="1 2" key="1">
    <citation type="journal article" date="2014" name="Agronomy (Basel)">
        <title>A Draft Genome Sequence for Ensete ventricosum, the Drought-Tolerant Tree Against Hunger.</title>
        <authorList>
            <person name="Harrison J."/>
            <person name="Moore K.A."/>
            <person name="Paszkiewicz K."/>
            <person name="Jones T."/>
            <person name="Grant M."/>
            <person name="Ambacheew D."/>
            <person name="Muzemil S."/>
            <person name="Studholme D.J."/>
        </authorList>
    </citation>
    <scope>NUCLEOTIDE SEQUENCE [LARGE SCALE GENOMIC DNA]</scope>
</reference>
<protein>
    <submittedName>
        <fullName evidence="1">Uncharacterized protein</fullName>
    </submittedName>
</protein>
<sequence length="85" mass="9216">MGGTGAVMGLGATTGIVRRRGSVPCRQPRRSLPFIITTVPEPSRAEPSRAGVSSRRPRRPQTLLTLGFVEIELEFHCGSTHLLPH</sequence>